<keyword evidence="9" id="KW-1185">Reference proteome</keyword>
<keyword evidence="3 6" id="KW-0812">Transmembrane</keyword>
<dbReference type="eggNOG" id="COG0697">
    <property type="taxonomic scope" value="Bacteria"/>
</dbReference>
<dbReference type="PANTHER" id="PTHR22911">
    <property type="entry name" value="ACYL-MALONYL CONDENSING ENZYME-RELATED"/>
    <property type="match status" value="1"/>
</dbReference>
<evidence type="ECO:0000256" key="2">
    <source>
        <dbReference type="ARBA" id="ARBA00009853"/>
    </source>
</evidence>
<protein>
    <recommendedName>
        <fullName evidence="7">EamA domain-containing protein</fullName>
    </recommendedName>
</protein>
<evidence type="ECO:0000313" key="8">
    <source>
        <dbReference type="EMBL" id="ABV92459.1"/>
    </source>
</evidence>
<gene>
    <name evidence="8" type="ordered locus">Dshi_0714</name>
</gene>
<keyword evidence="5 6" id="KW-0472">Membrane</keyword>
<accession>A8LQH3</accession>
<organism evidence="8 9">
    <name type="scientific">Dinoroseobacter shibae (strain DSM 16493 / NCIMB 14021 / DFL 12)</name>
    <dbReference type="NCBI Taxonomy" id="398580"/>
    <lineage>
        <taxon>Bacteria</taxon>
        <taxon>Pseudomonadati</taxon>
        <taxon>Pseudomonadota</taxon>
        <taxon>Alphaproteobacteria</taxon>
        <taxon>Rhodobacterales</taxon>
        <taxon>Roseobacteraceae</taxon>
        <taxon>Dinoroseobacter</taxon>
    </lineage>
</organism>
<dbReference type="InterPro" id="IPR000620">
    <property type="entry name" value="EamA_dom"/>
</dbReference>
<feature type="domain" description="EamA" evidence="7">
    <location>
        <begin position="32"/>
        <end position="163"/>
    </location>
</feature>
<name>A8LQH3_DINSH</name>
<evidence type="ECO:0000256" key="4">
    <source>
        <dbReference type="ARBA" id="ARBA00022989"/>
    </source>
</evidence>
<feature type="transmembrane region" description="Helical" evidence="6">
    <location>
        <begin position="148"/>
        <end position="167"/>
    </location>
</feature>
<dbReference type="KEGG" id="dsh:Dshi_0714"/>
<feature type="transmembrane region" description="Helical" evidence="6">
    <location>
        <begin position="203"/>
        <end position="223"/>
    </location>
</feature>
<feature type="transmembrane region" description="Helical" evidence="6">
    <location>
        <begin position="124"/>
        <end position="141"/>
    </location>
</feature>
<evidence type="ECO:0000256" key="3">
    <source>
        <dbReference type="ARBA" id="ARBA00022692"/>
    </source>
</evidence>
<dbReference type="EMBL" id="CP000830">
    <property type="protein sequence ID" value="ABV92459.1"/>
    <property type="molecule type" value="Genomic_DNA"/>
</dbReference>
<feature type="transmembrane region" description="Helical" evidence="6">
    <location>
        <begin position="63"/>
        <end position="83"/>
    </location>
</feature>
<dbReference type="SUPFAM" id="SSF103481">
    <property type="entry name" value="Multidrug resistance efflux transporter EmrE"/>
    <property type="match status" value="2"/>
</dbReference>
<evidence type="ECO:0000256" key="6">
    <source>
        <dbReference type="SAM" id="Phobius"/>
    </source>
</evidence>
<dbReference type="GO" id="GO:0016020">
    <property type="term" value="C:membrane"/>
    <property type="evidence" value="ECO:0007669"/>
    <property type="project" value="UniProtKB-SubCell"/>
</dbReference>
<feature type="transmembrane region" description="Helical" evidence="6">
    <location>
        <begin position="95"/>
        <end position="118"/>
    </location>
</feature>
<dbReference type="Pfam" id="PF00892">
    <property type="entry name" value="EamA"/>
    <property type="match status" value="2"/>
</dbReference>
<proteinExistence type="inferred from homology"/>
<feature type="domain" description="EamA" evidence="7">
    <location>
        <begin position="172"/>
        <end position="302"/>
    </location>
</feature>
<feature type="transmembrane region" description="Helical" evidence="6">
    <location>
        <begin position="173"/>
        <end position="191"/>
    </location>
</feature>
<dbReference type="AlphaFoldDB" id="A8LQH3"/>
<dbReference type="PANTHER" id="PTHR22911:SF6">
    <property type="entry name" value="SOLUTE CARRIER FAMILY 35 MEMBER G1"/>
    <property type="match status" value="1"/>
</dbReference>
<sequence>MWRPRGSARLLHSPRIPWHANAMTDSQSRPLAGMLWMVATGVSFVAVTALVKSIGSDIPAAQAAFLRYVLGLVFILPVLASLLRTLPSRANLSIFALRGLIHTGAVIAWFFAMTQIPIAEVTAMNYFSPVYVTIGAALFLGEKLAARRIAAICVALLGALIILRPGFRELSPGHFAMLGTALGFAISYLLAKRLVRDLSPGLVVAWLSIFVSIGLAPFAIAVWVTPSPWHLVVLFGVACFATLGHYTMTRAFQAAPMSVTQPVTFLQLVWATALGALVFGEAVDGFVVLGGGLIVAAISFLSWREARLRRGVITPSVSEPKT</sequence>
<evidence type="ECO:0000256" key="1">
    <source>
        <dbReference type="ARBA" id="ARBA00004141"/>
    </source>
</evidence>
<comment type="similarity">
    <text evidence="2">Belongs to the drug/metabolite transporter (DMT) superfamily. 10 TMS drug/metabolite exporter (DME) (TC 2.A.7.3) family.</text>
</comment>
<feature type="transmembrane region" description="Helical" evidence="6">
    <location>
        <begin position="229"/>
        <end position="247"/>
    </location>
</feature>
<keyword evidence="4 6" id="KW-1133">Transmembrane helix</keyword>
<reference evidence="9" key="1">
    <citation type="journal article" date="2010" name="ISME J.">
        <title>The complete genome sequence of the algal symbiont Dinoroseobacter shibae: a hitchhiker's guide to life in the sea.</title>
        <authorList>
            <person name="Wagner-Dobler I."/>
            <person name="Ballhausen B."/>
            <person name="Berger M."/>
            <person name="Brinkhoff T."/>
            <person name="Buchholz I."/>
            <person name="Bunk B."/>
            <person name="Cypionka H."/>
            <person name="Daniel R."/>
            <person name="Drepper T."/>
            <person name="Gerdts G."/>
            <person name="Hahnke S."/>
            <person name="Han C."/>
            <person name="Jahn D."/>
            <person name="Kalhoefer D."/>
            <person name="Kiss H."/>
            <person name="Klenk H.P."/>
            <person name="Kyrpides N."/>
            <person name="Liebl W."/>
            <person name="Liesegang H."/>
            <person name="Meincke L."/>
            <person name="Pati A."/>
            <person name="Petersen J."/>
            <person name="Piekarski T."/>
            <person name="Pommerenke C."/>
            <person name="Pradella S."/>
            <person name="Pukall R."/>
            <person name="Rabus R."/>
            <person name="Stackebrandt E."/>
            <person name="Thole S."/>
            <person name="Thompson L."/>
            <person name="Tielen P."/>
            <person name="Tomasch J."/>
            <person name="von Jan M."/>
            <person name="Wanphrut N."/>
            <person name="Wichels A."/>
            <person name="Zech H."/>
            <person name="Simon M."/>
        </authorList>
    </citation>
    <scope>NUCLEOTIDE SEQUENCE [LARGE SCALE GENOMIC DNA]</scope>
    <source>
        <strain evidence="9">DSM 16493 / NCIMB 14021 / DFL 12</strain>
    </source>
</reference>
<dbReference type="HOGENOM" id="CLU_032828_0_0_5"/>
<feature type="transmembrane region" description="Helical" evidence="6">
    <location>
        <begin position="31"/>
        <end position="51"/>
    </location>
</feature>
<dbReference type="STRING" id="398580.Dshi_0714"/>
<evidence type="ECO:0000256" key="5">
    <source>
        <dbReference type="ARBA" id="ARBA00023136"/>
    </source>
</evidence>
<dbReference type="InterPro" id="IPR037185">
    <property type="entry name" value="EmrE-like"/>
</dbReference>
<evidence type="ECO:0000259" key="7">
    <source>
        <dbReference type="Pfam" id="PF00892"/>
    </source>
</evidence>
<comment type="subcellular location">
    <subcellularLocation>
        <location evidence="1">Membrane</location>
        <topology evidence="1">Multi-pass membrane protein</topology>
    </subcellularLocation>
</comment>
<evidence type="ECO:0000313" key="9">
    <source>
        <dbReference type="Proteomes" id="UP000006833"/>
    </source>
</evidence>
<dbReference type="Proteomes" id="UP000006833">
    <property type="component" value="Chromosome"/>
</dbReference>
<feature type="transmembrane region" description="Helical" evidence="6">
    <location>
        <begin position="285"/>
        <end position="303"/>
    </location>
</feature>
<feature type="transmembrane region" description="Helical" evidence="6">
    <location>
        <begin position="259"/>
        <end position="279"/>
    </location>
</feature>
<dbReference type="Gene3D" id="1.10.3730.20">
    <property type="match status" value="2"/>
</dbReference>